<evidence type="ECO:0000256" key="1">
    <source>
        <dbReference type="ARBA" id="ARBA00023015"/>
    </source>
</evidence>
<dbReference type="AlphaFoldDB" id="A0A4S3K9F0"/>
<reference evidence="6 7" key="1">
    <citation type="submission" date="2019-03" db="EMBL/GenBank/DDBJ databases">
        <title>Genomic Encyclopedia of Type Strains, Phase IV (KMG-IV): sequencing the most valuable type-strain genomes for metagenomic binning, comparative biology and taxonomic classification.</title>
        <authorList>
            <person name="Goeker M."/>
        </authorList>
    </citation>
    <scope>NUCLEOTIDE SEQUENCE [LARGE SCALE GENOMIC DNA]</scope>
    <source>
        <strain evidence="6 7">DSM 26377</strain>
    </source>
</reference>
<evidence type="ECO:0000313" key="7">
    <source>
        <dbReference type="Proteomes" id="UP000295341"/>
    </source>
</evidence>
<evidence type="ECO:0000313" key="6">
    <source>
        <dbReference type="EMBL" id="TDU28570.1"/>
    </source>
</evidence>
<keyword evidence="7" id="KW-1185">Reference proteome</keyword>
<dbReference type="Proteomes" id="UP000295341">
    <property type="component" value="Unassembled WGS sequence"/>
</dbReference>
<organism evidence="6 7">
    <name type="scientific">Panacagrimonas perspica</name>
    <dbReference type="NCBI Taxonomy" id="381431"/>
    <lineage>
        <taxon>Bacteria</taxon>
        <taxon>Pseudomonadati</taxon>
        <taxon>Pseudomonadota</taxon>
        <taxon>Gammaproteobacteria</taxon>
        <taxon>Nevskiales</taxon>
        <taxon>Nevskiaceae</taxon>
        <taxon>Panacagrimonas</taxon>
    </lineage>
</organism>
<dbReference type="PANTHER" id="PTHR33204:SF18">
    <property type="entry name" value="TRANSCRIPTIONAL REGULATORY PROTEIN"/>
    <property type="match status" value="1"/>
</dbReference>
<comment type="caution">
    <text evidence="6">The sequence shown here is derived from an EMBL/GenBank/DDBJ whole genome shotgun (WGS) entry which is preliminary data.</text>
</comment>
<dbReference type="PROSITE" id="PS51118">
    <property type="entry name" value="HTH_HXLR"/>
    <property type="match status" value="1"/>
</dbReference>
<protein>
    <submittedName>
        <fullName evidence="6">HxlR family transcriptional regulator</fullName>
    </submittedName>
</protein>
<evidence type="ECO:0000256" key="3">
    <source>
        <dbReference type="ARBA" id="ARBA00023163"/>
    </source>
</evidence>
<sequence>MRIPDIATQNCSIAHAIGVVGDTWTLMVVRELFLGTRRFDDLQLATGISPHLLSVRLRELVADGIVERTEYRAGRYEHFLTKKGADLWPVMFALLDWADRWGEWPQGRPVYVRHTECGKLTKLKLRCSCCDGPIHHANTRFEGSPGALAERQARMEKAPLAGATPARAKRGATVKGVTRSRATRNP</sequence>
<dbReference type="RefSeq" id="WP_133882109.1">
    <property type="nucleotide sequence ID" value="NZ_MWIN01000002.1"/>
</dbReference>
<dbReference type="InterPro" id="IPR002577">
    <property type="entry name" value="HTH_HxlR"/>
</dbReference>
<dbReference type="EMBL" id="SOBT01000009">
    <property type="protein sequence ID" value="TDU28570.1"/>
    <property type="molecule type" value="Genomic_DNA"/>
</dbReference>
<feature type="domain" description="HTH hxlR-type" evidence="5">
    <location>
        <begin position="11"/>
        <end position="106"/>
    </location>
</feature>
<dbReference type="PANTHER" id="PTHR33204">
    <property type="entry name" value="TRANSCRIPTIONAL REGULATOR, MARR FAMILY"/>
    <property type="match status" value="1"/>
</dbReference>
<dbReference type="Gene3D" id="1.10.10.10">
    <property type="entry name" value="Winged helix-like DNA-binding domain superfamily/Winged helix DNA-binding domain"/>
    <property type="match status" value="1"/>
</dbReference>
<name>A0A4S3K9F0_9GAMM</name>
<keyword evidence="3" id="KW-0804">Transcription</keyword>
<gene>
    <name evidence="6" type="ORF">DFR24_2945</name>
</gene>
<evidence type="ECO:0000256" key="4">
    <source>
        <dbReference type="SAM" id="MobiDB-lite"/>
    </source>
</evidence>
<dbReference type="InterPro" id="IPR036390">
    <property type="entry name" value="WH_DNA-bd_sf"/>
</dbReference>
<feature type="region of interest" description="Disordered" evidence="4">
    <location>
        <begin position="149"/>
        <end position="186"/>
    </location>
</feature>
<dbReference type="InterPro" id="IPR036388">
    <property type="entry name" value="WH-like_DNA-bd_sf"/>
</dbReference>
<accession>A0A4S3K9F0</accession>
<dbReference type="Pfam" id="PF01638">
    <property type="entry name" value="HxlR"/>
    <property type="match status" value="1"/>
</dbReference>
<dbReference type="SUPFAM" id="SSF46785">
    <property type="entry name" value="Winged helix' DNA-binding domain"/>
    <property type="match status" value="1"/>
</dbReference>
<keyword evidence="1" id="KW-0805">Transcription regulation</keyword>
<proteinExistence type="predicted"/>
<evidence type="ECO:0000256" key="2">
    <source>
        <dbReference type="ARBA" id="ARBA00023125"/>
    </source>
</evidence>
<keyword evidence="2" id="KW-0238">DNA-binding</keyword>
<dbReference type="OrthoDB" id="9807069at2"/>
<evidence type="ECO:0000259" key="5">
    <source>
        <dbReference type="PROSITE" id="PS51118"/>
    </source>
</evidence>
<dbReference type="GO" id="GO:0003677">
    <property type="term" value="F:DNA binding"/>
    <property type="evidence" value="ECO:0007669"/>
    <property type="project" value="UniProtKB-KW"/>
</dbReference>